<dbReference type="Pfam" id="PF13304">
    <property type="entry name" value="AAA_21"/>
    <property type="match status" value="1"/>
</dbReference>
<evidence type="ECO:0000259" key="1">
    <source>
        <dbReference type="Pfam" id="PF13304"/>
    </source>
</evidence>
<evidence type="ECO:0000313" key="3">
    <source>
        <dbReference type="EMBL" id="MBB5043453.1"/>
    </source>
</evidence>
<name>A0A7W7YW74_9HYPH</name>
<accession>A0A7W7YW74</accession>
<dbReference type="AlphaFoldDB" id="A0A7W7YW74"/>
<dbReference type="InterPro" id="IPR051396">
    <property type="entry name" value="Bact_Antivir_Def_Nuclease"/>
</dbReference>
<evidence type="ECO:0008006" key="5">
    <source>
        <dbReference type="Google" id="ProtNLM"/>
    </source>
</evidence>
<feature type="domain" description="ATPase AAA-type core" evidence="1">
    <location>
        <begin position="272"/>
        <end position="343"/>
    </location>
</feature>
<dbReference type="InterPro" id="IPR003959">
    <property type="entry name" value="ATPase_AAA_core"/>
</dbReference>
<dbReference type="Pfam" id="PF13514">
    <property type="entry name" value="AAA_27"/>
    <property type="match status" value="1"/>
</dbReference>
<dbReference type="RefSeq" id="WP_184144828.1">
    <property type="nucleotide sequence ID" value="NZ_JACHIK010000009.1"/>
</dbReference>
<feature type="domain" description="YhaN AAA" evidence="2">
    <location>
        <begin position="2"/>
        <end position="48"/>
    </location>
</feature>
<dbReference type="Gene3D" id="3.40.50.300">
    <property type="entry name" value="P-loop containing nucleotide triphosphate hydrolases"/>
    <property type="match status" value="1"/>
</dbReference>
<evidence type="ECO:0000259" key="2">
    <source>
        <dbReference type="Pfam" id="PF13514"/>
    </source>
</evidence>
<dbReference type="InterPro" id="IPR038734">
    <property type="entry name" value="YhaN_AAA"/>
</dbReference>
<dbReference type="PANTHER" id="PTHR43581">
    <property type="entry name" value="ATP/GTP PHOSPHATASE"/>
    <property type="match status" value="1"/>
</dbReference>
<dbReference type="PANTHER" id="PTHR43581:SF2">
    <property type="entry name" value="EXCINUCLEASE ATPASE SUBUNIT"/>
    <property type="match status" value="1"/>
</dbReference>
<reference evidence="3 4" key="1">
    <citation type="submission" date="2020-08" db="EMBL/GenBank/DDBJ databases">
        <title>Genomic Encyclopedia of Type Strains, Phase IV (KMG-IV): sequencing the most valuable type-strain genomes for metagenomic binning, comparative biology and taxonomic classification.</title>
        <authorList>
            <person name="Goeker M."/>
        </authorList>
    </citation>
    <scope>NUCLEOTIDE SEQUENCE [LARGE SCALE GENOMIC DNA]</scope>
    <source>
        <strain evidence="3 4">DSM 21319</strain>
    </source>
</reference>
<dbReference type="Proteomes" id="UP000535406">
    <property type="component" value="Unassembled WGS sequence"/>
</dbReference>
<organism evidence="3 4">
    <name type="scientific">Shinella fusca</name>
    <dbReference type="NCBI Taxonomy" id="544480"/>
    <lineage>
        <taxon>Bacteria</taxon>
        <taxon>Pseudomonadati</taxon>
        <taxon>Pseudomonadota</taxon>
        <taxon>Alphaproteobacteria</taxon>
        <taxon>Hyphomicrobiales</taxon>
        <taxon>Rhizobiaceae</taxon>
        <taxon>Shinella</taxon>
    </lineage>
</organism>
<comment type="caution">
    <text evidence="3">The sequence shown here is derived from an EMBL/GenBank/DDBJ whole genome shotgun (WGS) entry which is preliminary data.</text>
</comment>
<dbReference type="InterPro" id="IPR027417">
    <property type="entry name" value="P-loop_NTPase"/>
</dbReference>
<dbReference type="SUPFAM" id="SSF52540">
    <property type="entry name" value="P-loop containing nucleoside triphosphate hydrolases"/>
    <property type="match status" value="1"/>
</dbReference>
<sequence length="597" mass="67472">MITSINLTRFKRFNNATISLYPKGLSFLAGGNNSGKSTLLQAIAVWEFCRFVLEMEKGRASLLPNFPGQGLGLSDDEFSPIAVASLKHLWTNLKTQIAGEEGYSLAIECKWSDDQSNEKYLKISLALTNDRLFIKTARTNLTEDDKLPTVAYLPPFAGIVSRENQMSGAERRSMIGRGLAGGVIRNLILDMYKANQAERVRLKEGKTKIKNSDLAKLRREDPWEILQSTMSKLFGVQLDVDPFNELYHSYIRVKCIKVHWDGRKFTRIPNYQPRDLMAEGSGFLQWLSVYTLALSPNVNTLLLDEPDAHLHPSLQQQLVDALEEIVEVSGKQVLMATHSTEILRWADHSKILAFKGNGAKYLRQDDQKISLFIGLGSDYAPKLDPLRKSKCMLIVENDSDARILKAFASTLEIDWPKGLVIWPWTGGAIERKKLFLQLKDEVPGLKALSLRDRDDTELEQVDKQNLRDKSVNNTEGNLYLRVWRRRHIENYLLWPQAVARAANKPVEEVNELMAEHALVVPQDFPSRDVAQAMIDARGKELTQKGDRSIKSVFGVTPISIAKSMQENEIADDIKTFLQQLSEMCMPVADEQLNEAAE</sequence>
<evidence type="ECO:0000313" key="4">
    <source>
        <dbReference type="Proteomes" id="UP000535406"/>
    </source>
</evidence>
<proteinExistence type="predicted"/>
<protein>
    <recommendedName>
        <fullName evidence="5">ATPase AAA-type core domain-containing protein</fullName>
    </recommendedName>
</protein>
<dbReference type="GO" id="GO:0005524">
    <property type="term" value="F:ATP binding"/>
    <property type="evidence" value="ECO:0007669"/>
    <property type="project" value="InterPro"/>
</dbReference>
<dbReference type="CDD" id="cd00267">
    <property type="entry name" value="ABC_ATPase"/>
    <property type="match status" value="1"/>
</dbReference>
<dbReference type="GO" id="GO:0016887">
    <property type="term" value="F:ATP hydrolysis activity"/>
    <property type="evidence" value="ECO:0007669"/>
    <property type="project" value="InterPro"/>
</dbReference>
<keyword evidence="4" id="KW-1185">Reference proteome</keyword>
<dbReference type="EMBL" id="JACHIK010000009">
    <property type="protein sequence ID" value="MBB5043453.1"/>
    <property type="molecule type" value="Genomic_DNA"/>
</dbReference>
<gene>
    <name evidence="3" type="ORF">HNQ66_002859</name>
</gene>